<dbReference type="Gene3D" id="3.90.1590.10">
    <property type="entry name" value="glutathione-dependent formaldehyde- activating enzyme (gfa)"/>
    <property type="match status" value="1"/>
</dbReference>
<dbReference type="PANTHER" id="PTHR33337">
    <property type="entry name" value="GFA DOMAIN-CONTAINING PROTEIN"/>
    <property type="match status" value="1"/>
</dbReference>
<evidence type="ECO:0000256" key="1">
    <source>
        <dbReference type="ARBA" id="ARBA00005495"/>
    </source>
</evidence>
<reference evidence="6 7" key="1">
    <citation type="submission" date="2024-02" db="EMBL/GenBank/DDBJ databases">
        <title>Complete genome sequence of Pelagibacterium nitratireducens ZH15.</title>
        <authorList>
            <person name="Zhao L.H."/>
        </authorList>
    </citation>
    <scope>NUCLEOTIDE SEQUENCE [LARGE SCALE GENOMIC DNA]</scope>
    <source>
        <strain evidence="6 7">ZH15</strain>
    </source>
</reference>
<gene>
    <name evidence="6" type="ORF">V6617_03990</name>
</gene>
<dbReference type="PROSITE" id="PS51891">
    <property type="entry name" value="CENP_V_GFA"/>
    <property type="match status" value="1"/>
</dbReference>
<evidence type="ECO:0000256" key="4">
    <source>
        <dbReference type="ARBA" id="ARBA00023239"/>
    </source>
</evidence>
<dbReference type="PANTHER" id="PTHR33337:SF40">
    <property type="entry name" value="CENP-V_GFA DOMAIN-CONTAINING PROTEIN-RELATED"/>
    <property type="match status" value="1"/>
</dbReference>
<accession>A0ABZ2I191</accession>
<dbReference type="InterPro" id="IPR006913">
    <property type="entry name" value="CENP-V/GFA"/>
</dbReference>
<evidence type="ECO:0000259" key="5">
    <source>
        <dbReference type="PROSITE" id="PS51891"/>
    </source>
</evidence>
<evidence type="ECO:0000256" key="2">
    <source>
        <dbReference type="ARBA" id="ARBA00022723"/>
    </source>
</evidence>
<keyword evidence="3" id="KW-0862">Zinc</keyword>
<keyword evidence="7" id="KW-1185">Reference proteome</keyword>
<organism evidence="6 7">
    <name type="scientific">Pelagibacterium nitratireducens</name>
    <dbReference type="NCBI Taxonomy" id="1046114"/>
    <lineage>
        <taxon>Bacteria</taxon>
        <taxon>Pseudomonadati</taxon>
        <taxon>Pseudomonadota</taxon>
        <taxon>Alphaproteobacteria</taxon>
        <taxon>Hyphomicrobiales</taxon>
        <taxon>Devosiaceae</taxon>
        <taxon>Pelagibacterium</taxon>
    </lineage>
</organism>
<evidence type="ECO:0000313" key="6">
    <source>
        <dbReference type="EMBL" id="WWT33633.1"/>
    </source>
</evidence>
<name>A0ABZ2I191_9HYPH</name>
<dbReference type="RefSeq" id="WP_338609268.1">
    <property type="nucleotide sequence ID" value="NZ_CP146275.1"/>
</dbReference>
<dbReference type="InterPro" id="IPR011057">
    <property type="entry name" value="Mss4-like_sf"/>
</dbReference>
<proteinExistence type="inferred from homology"/>
<protein>
    <submittedName>
        <fullName evidence="6">GFA family protein</fullName>
    </submittedName>
</protein>
<feature type="domain" description="CENP-V/GFA" evidence="5">
    <location>
        <begin position="7"/>
        <end position="123"/>
    </location>
</feature>
<comment type="similarity">
    <text evidence="1">Belongs to the Gfa family.</text>
</comment>
<dbReference type="EMBL" id="CP146275">
    <property type="protein sequence ID" value="WWT33633.1"/>
    <property type="molecule type" value="Genomic_DNA"/>
</dbReference>
<dbReference type="Proteomes" id="UP001369958">
    <property type="component" value="Chromosome"/>
</dbReference>
<keyword evidence="4" id="KW-0456">Lyase</keyword>
<sequence>MNGANGARGSCQCGTITFTVSGSFDSFFLCHCSRCRKDTGSAHAANLFSSTAVLEWVSGADSVRTYRVPGTRHEKSFCIGCGAAVPIIQMNGQLLVVPAGSLDTEIAIAPTGHICVGDAAEWDEQLSQAPRFDGLPGPG</sequence>
<evidence type="ECO:0000256" key="3">
    <source>
        <dbReference type="ARBA" id="ARBA00022833"/>
    </source>
</evidence>
<dbReference type="SUPFAM" id="SSF51316">
    <property type="entry name" value="Mss4-like"/>
    <property type="match status" value="1"/>
</dbReference>
<dbReference type="Pfam" id="PF04828">
    <property type="entry name" value="GFA"/>
    <property type="match status" value="1"/>
</dbReference>
<keyword evidence="2" id="KW-0479">Metal-binding</keyword>
<evidence type="ECO:0000313" key="7">
    <source>
        <dbReference type="Proteomes" id="UP001369958"/>
    </source>
</evidence>